<protein>
    <submittedName>
        <fullName evidence="3">Uncharacterized protein</fullName>
    </submittedName>
</protein>
<evidence type="ECO:0000313" key="3">
    <source>
        <dbReference type="EMBL" id="PLC50183.1"/>
    </source>
</evidence>
<dbReference type="Proteomes" id="UP000234190">
    <property type="component" value="Unassembled WGS sequence"/>
</dbReference>
<feature type="coiled-coil region" evidence="1">
    <location>
        <begin position="61"/>
        <end position="88"/>
    </location>
</feature>
<keyword evidence="1" id="KW-0175">Coiled coil</keyword>
<accession>A0A2N4U5A0</accession>
<keyword evidence="2" id="KW-0472">Membrane</keyword>
<organism evidence="3 4">
    <name type="scientific">Pollutimonas subterranea</name>
    <dbReference type="NCBI Taxonomy" id="2045210"/>
    <lineage>
        <taxon>Bacteria</taxon>
        <taxon>Pseudomonadati</taxon>
        <taxon>Pseudomonadota</taxon>
        <taxon>Betaproteobacteria</taxon>
        <taxon>Burkholderiales</taxon>
        <taxon>Alcaligenaceae</taxon>
        <taxon>Pollutimonas</taxon>
    </lineage>
</organism>
<gene>
    <name evidence="3" type="ORF">CR159_09260</name>
</gene>
<dbReference type="RefSeq" id="WP_158238528.1">
    <property type="nucleotide sequence ID" value="NZ_PDNW01000006.1"/>
</dbReference>
<keyword evidence="2" id="KW-1133">Transmembrane helix</keyword>
<name>A0A2N4U5A0_9BURK</name>
<keyword evidence="4" id="KW-1185">Reference proteome</keyword>
<evidence type="ECO:0000313" key="4">
    <source>
        <dbReference type="Proteomes" id="UP000234190"/>
    </source>
</evidence>
<sequence length="110" mass="11511">MAAFLPVLKVALPYITQIVSAAVPMFTTKPPGGKLEEVVPQQIRELQGAVSQNAEAVKGLALQFKETMESVDKAAAQLQREIVFLKRVAVGAVVVAAGALGVAVWALAGQ</sequence>
<dbReference type="AlphaFoldDB" id="A0A2N4U5A0"/>
<feature type="transmembrane region" description="Helical" evidence="2">
    <location>
        <begin position="88"/>
        <end position="108"/>
    </location>
</feature>
<evidence type="ECO:0000256" key="2">
    <source>
        <dbReference type="SAM" id="Phobius"/>
    </source>
</evidence>
<dbReference type="OrthoDB" id="8778928at2"/>
<dbReference type="EMBL" id="PDNW01000006">
    <property type="protein sequence ID" value="PLC50183.1"/>
    <property type="molecule type" value="Genomic_DNA"/>
</dbReference>
<evidence type="ECO:0000256" key="1">
    <source>
        <dbReference type="SAM" id="Coils"/>
    </source>
</evidence>
<comment type="caution">
    <text evidence="3">The sequence shown here is derived from an EMBL/GenBank/DDBJ whole genome shotgun (WGS) entry which is preliminary data.</text>
</comment>
<reference evidence="3 4" key="1">
    <citation type="submission" date="2017-10" db="EMBL/GenBank/DDBJ databases">
        <title>Two draft genome sequences of Pusillimonas sp. strains isolated from a nitrate- and radionuclide-contaminated groundwater in Russia.</title>
        <authorList>
            <person name="Grouzdev D.S."/>
            <person name="Tourova T.P."/>
            <person name="Goeva M.A."/>
            <person name="Babich T.L."/>
            <person name="Sokolova D.S."/>
            <person name="Abdullin R."/>
            <person name="Poltaraus A.B."/>
            <person name="Toshchakov S.V."/>
            <person name="Nazina T.N."/>
        </authorList>
    </citation>
    <scope>NUCLEOTIDE SEQUENCE [LARGE SCALE GENOMIC DNA]</scope>
    <source>
        <strain evidence="3 4">JR1/69-3-13</strain>
    </source>
</reference>
<proteinExistence type="predicted"/>
<keyword evidence="2" id="KW-0812">Transmembrane</keyword>